<evidence type="ECO:0000259" key="1">
    <source>
        <dbReference type="Pfam" id="PF10047"/>
    </source>
</evidence>
<dbReference type="Pfam" id="PF10047">
    <property type="entry name" value="DUF2281"/>
    <property type="match status" value="1"/>
</dbReference>
<evidence type="ECO:0000313" key="2">
    <source>
        <dbReference type="EMBL" id="OQX05764.1"/>
    </source>
</evidence>
<dbReference type="Proteomes" id="UP000192491">
    <property type="component" value="Unassembled WGS sequence"/>
</dbReference>
<dbReference type="AlphaFoldDB" id="A0A1Y1QHI4"/>
<comment type="caution">
    <text evidence="2">The sequence shown here is derived from an EMBL/GenBank/DDBJ whole genome shotgun (WGS) entry which is preliminary data.</text>
</comment>
<name>A0A1Y1QHI4_9GAMM</name>
<proteinExistence type="predicted"/>
<protein>
    <submittedName>
        <fullName evidence="2">DUF2281 domain-containing protein</fullName>
    </submittedName>
</protein>
<dbReference type="EMBL" id="MTEJ01000274">
    <property type="protein sequence ID" value="OQX05764.1"/>
    <property type="molecule type" value="Genomic_DNA"/>
</dbReference>
<evidence type="ECO:0000313" key="3">
    <source>
        <dbReference type="Proteomes" id="UP000192491"/>
    </source>
</evidence>
<feature type="domain" description="DUF2281" evidence="1">
    <location>
        <begin position="10"/>
        <end position="42"/>
    </location>
</feature>
<sequence length="78" mass="9199">MNTQTVMEGFSSLPPDAQQQVADFIDFLKVRYQKAKPAKKKVAREALAQEAFIGMWRERKDMQDSSQWVRELRHKEWG</sequence>
<accession>A0A1Y1QHI4</accession>
<reference evidence="2 3" key="1">
    <citation type="submission" date="2017-01" db="EMBL/GenBank/DDBJ databases">
        <title>Novel large sulfur bacteria in the metagenomes of groundwater-fed chemosynthetic microbial mats in the Lake Huron basin.</title>
        <authorList>
            <person name="Sharrar A.M."/>
            <person name="Flood B.E."/>
            <person name="Bailey J.V."/>
            <person name="Jones D.S."/>
            <person name="Biddanda B."/>
            <person name="Ruberg S.A."/>
            <person name="Marcus D.N."/>
            <person name="Dick G.J."/>
        </authorList>
    </citation>
    <scope>NUCLEOTIDE SEQUENCE [LARGE SCALE GENOMIC DNA]</scope>
    <source>
        <strain evidence="2">A8</strain>
    </source>
</reference>
<dbReference type="InterPro" id="IPR018739">
    <property type="entry name" value="DUF2281"/>
</dbReference>
<organism evidence="2 3">
    <name type="scientific">Thiothrix lacustris</name>
    <dbReference type="NCBI Taxonomy" id="525917"/>
    <lineage>
        <taxon>Bacteria</taxon>
        <taxon>Pseudomonadati</taxon>
        <taxon>Pseudomonadota</taxon>
        <taxon>Gammaproteobacteria</taxon>
        <taxon>Thiotrichales</taxon>
        <taxon>Thiotrichaceae</taxon>
        <taxon>Thiothrix</taxon>
    </lineage>
</organism>
<gene>
    <name evidence="2" type="ORF">BWK73_32645</name>
</gene>